<dbReference type="RefSeq" id="XP_016466370.1">
    <property type="nucleotide sequence ID" value="XM_016610884.1"/>
</dbReference>
<organism evidence="1">
    <name type="scientific">Nicotiana tabacum</name>
    <name type="common">Common tobacco</name>
    <dbReference type="NCBI Taxonomy" id="4097"/>
    <lineage>
        <taxon>Eukaryota</taxon>
        <taxon>Viridiplantae</taxon>
        <taxon>Streptophyta</taxon>
        <taxon>Embryophyta</taxon>
        <taxon>Tracheophyta</taxon>
        <taxon>Spermatophyta</taxon>
        <taxon>Magnoliopsida</taxon>
        <taxon>eudicotyledons</taxon>
        <taxon>Gunneridae</taxon>
        <taxon>Pentapetalae</taxon>
        <taxon>asterids</taxon>
        <taxon>lamiids</taxon>
        <taxon>Solanales</taxon>
        <taxon>Solanaceae</taxon>
        <taxon>Nicotianoideae</taxon>
        <taxon>Nicotianeae</taxon>
        <taxon>Nicotiana</taxon>
    </lineage>
</organism>
<sequence length="271" mass="31156">MEEAWLIMEDFNTILTNEDRVHGSEVQDDETANFRGFMDDCNLTEMPIIDHSPLGIEFEVLADTTKKPFKFYNCIAEDPEFTRIVQENWCLYNGKMTIIWQNLEEVRKKLKQLNKKKFAGVTKKIHSLRQSLKHIQGQMMSTNQNAELFEEEKNGRKAQNQIWMLKSVNEETIKRPEDIHAEISGFYQKLLRSAADTLPAIHPGIIKKGPMLSRSHQLQLIKPFTKEDVVLALKGIDDLKAPGGDGFNAYIFKNKKAFYKGRCGTSSEGNR</sequence>
<dbReference type="AlphaFoldDB" id="A0A1S3ZPA8"/>
<accession>A0A1S3ZPA8</accession>
<dbReference type="PaxDb" id="4097-A0A1S3ZPA8"/>
<dbReference type="KEGG" id="nta:107789115"/>
<reference evidence="1" key="1">
    <citation type="submission" date="2025-08" db="UniProtKB">
        <authorList>
            <consortium name="RefSeq"/>
        </authorList>
    </citation>
    <scope>IDENTIFICATION</scope>
</reference>
<dbReference type="OrthoDB" id="1305550at2759"/>
<gene>
    <name evidence="1" type="primary">LOC107789115</name>
</gene>
<evidence type="ECO:0000313" key="1">
    <source>
        <dbReference type="RefSeq" id="XP_016466370.1"/>
    </source>
</evidence>
<protein>
    <submittedName>
        <fullName evidence="1">Uncharacterized protein</fullName>
    </submittedName>
</protein>
<proteinExistence type="predicted"/>
<name>A0A1S3ZPA8_TOBAC</name>